<sequence>MDVKPVRVAAIASGKGGVGKTSFSINLAEALSRAGNRVLLMDADFNLANVHLMLGQTPEQTIADVIAGRCSIEDTFLPGPADVKVVPGVRGGGDLAGIDGTSLLSLIQSVDDIAGEVDILLLDTAGGLRERDMRLVAAASDVMVLVTPDKVTIADTADYIRMLRLQYGVQHFNVVTNMVRSQREGSQLIQALQSQIGFDHDLVIRHAGTLPYDPAVRKASDRAMTLFQTSPDSKVCRGMRSIADGMNQQSRVYYPRGGMTFFFENQVLAGGC</sequence>
<dbReference type="Proteomes" id="UP001500604">
    <property type="component" value="Unassembled WGS sequence"/>
</dbReference>
<evidence type="ECO:0000313" key="4">
    <source>
        <dbReference type="EMBL" id="GAA4652314.1"/>
    </source>
</evidence>
<evidence type="ECO:0000256" key="1">
    <source>
        <dbReference type="ARBA" id="ARBA00022741"/>
    </source>
</evidence>
<dbReference type="PIRSF" id="PIRSF003092">
    <property type="entry name" value="MinD"/>
    <property type="match status" value="1"/>
</dbReference>
<organism evidence="4 5">
    <name type="scientific">Kistimonas scapharcae</name>
    <dbReference type="NCBI Taxonomy" id="1036133"/>
    <lineage>
        <taxon>Bacteria</taxon>
        <taxon>Pseudomonadati</taxon>
        <taxon>Pseudomonadota</taxon>
        <taxon>Gammaproteobacteria</taxon>
        <taxon>Oceanospirillales</taxon>
        <taxon>Endozoicomonadaceae</taxon>
        <taxon>Kistimonas</taxon>
    </lineage>
</organism>
<keyword evidence="1" id="KW-0547">Nucleotide-binding</keyword>
<dbReference type="EMBL" id="BAABFL010000473">
    <property type="protein sequence ID" value="GAA4652314.1"/>
    <property type="molecule type" value="Genomic_DNA"/>
</dbReference>
<gene>
    <name evidence="4" type="primary">fleN</name>
    <name evidence="4" type="ORF">GCM10023116_45980</name>
</gene>
<feature type="domain" description="CobQ/CobB/MinD/ParA nucleotide binding" evidence="3">
    <location>
        <begin position="10"/>
        <end position="225"/>
    </location>
</feature>
<dbReference type="InterPro" id="IPR050625">
    <property type="entry name" value="ParA/MinD_ATPase"/>
</dbReference>
<keyword evidence="5" id="KW-1185">Reference proteome</keyword>
<keyword evidence="4" id="KW-0969">Cilium</keyword>
<evidence type="ECO:0000313" key="5">
    <source>
        <dbReference type="Proteomes" id="UP001500604"/>
    </source>
</evidence>
<accession>A0ABP8V8M5</accession>
<keyword evidence="2" id="KW-0067">ATP-binding</keyword>
<dbReference type="InterPro" id="IPR025501">
    <property type="entry name" value="MinD_FleN"/>
</dbReference>
<evidence type="ECO:0000256" key="2">
    <source>
        <dbReference type="ARBA" id="ARBA00022840"/>
    </source>
</evidence>
<keyword evidence="4" id="KW-0966">Cell projection</keyword>
<dbReference type="PANTHER" id="PTHR43384">
    <property type="entry name" value="SEPTUM SITE-DETERMINING PROTEIN MIND HOMOLOG, CHLOROPLASTIC-RELATED"/>
    <property type="match status" value="1"/>
</dbReference>
<dbReference type="InterPro" id="IPR002586">
    <property type="entry name" value="CobQ/CobB/MinD/ParA_Nub-bd_dom"/>
</dbReference>
<proteinExistence type="predicted"/>
<comment type="caution">
    <text evidence="4">The sequence shown here is derived from an EMBL/GenBank/DDBJ whole genome shotgun (WGS) entry which is preliminary data.</text>
</comment>
<dbReference type="SUPFAM" id="SSF52540">
    <property type="entry name" value="P-loop containing nucleoside triphosphate hydrolases"/>
    <property type="match status" value="1"/>
</dbReference>
<reference evidence="5" key="1">
    <citation type="journal article" date="2019" name="Int. J. Syst. Evol. Microbiol.">
        <title>The Global Catalogue of Microorganisms (GCM) 10K type strain sequencing project: providing services to taxonomists for standard genome sequencing and annotation.</title>
        <authorList>
            <consortium name="The Broad Institute Genomics Platform"/>
            <consortium name="The Broad Institute Genome Sequencing Center for Infectious Disease"/>
            <person name="Wu L."/>
            <person name="Ma J."/>
        </authorList>
    </citation>
    <scope>NUCLEOTIDE SEQUENCE [LARGE SCALE GENOMIC DNA]</scope>
    <source>
        <strain evidence="5">JCM 17805</strain>
    </source>
</reference>
<dbReference type="RefSeq" id="WP_345198848.1">
    <property type="nucleotide sequence ID" value="NZ_BAABFL010000473.1"/>
</dbReference>
<dbReference type="PANTHER" id="PTHR43384:SF4">
    <property type="entry name" value="CELLULOSE BIOSYNTHESIS PROTEIN BCSQ-RELATED"/>
    <property type="match status" value="1"/>
</dbReference>
<name>A0ABP8V8M5_9GAMM</name>
<protein>
    <submittedName>
        <fullName evidence="4">Flagellar synthesis regulator FleN</fullName>
    </submittedName>
</protein>
<evidence type="ECO:0000259" key="3">
    <source>
        <dbReference type="Pfam" id="PF01656"/>
    </source>
</evidence>
<keyword evidence="4" id="KW-0282">Flagellum</keyword>
<dbReference type="InterPro" id="IPR027417">
    <property type="entry name" value="P-loop_NTPase"/>
</dbReference>
<dbReference type="Pfam" id="PF01656">
    <property type="entry name" value="CbiA"/>
    <property type="match status" value="1"/>
</dbReference>
<dbReference type="Gene3D" id="3.40.50.300">
    <property type="entry name" value="P-loop containing nucleotide triphosphate hydrolases"/>
    <property type="match status" value="1"/>
</dbReference>